<name>A0A0F9I7W1_9ZZZZ</name>
<reference evidence="1" key="1">
    <citation type="journal article" date="2015" name="Nature">
        <title>Complex archaea that bridge the gap between prokaryotes and eukaryotes.</title>
        <authorList>
            <person name="Spang A."/>
            <person name="Saw J.H."/>
            <person name="Jorgensen S.L."/>
            <person name="Zaremba-Niedzwiedzka K."/>
            <person name="Martijn J."/>
            <person name="Lind A.E."/>
            <person name="van Eijk R."/>
            <person name="Schleper C."/>
            <person name="Guy L."/>
            <person name="Ettema T.J."/>
        </authorList>
    </citation>
    <scope>NUCLEOTIDE SEQUENCE</scope>
</reference>
<evidence type="ECO:0000313" key="1">
    <source>
        <dbReference type="EMBL" id="KKM23612.1"/>
    </source>
</evidence>
<dbReference type="EMBL" id="LAZR01013089">
    <property type="protein sequence ID" value="KKM23612.1"/>
    <property type="molecule type" value="Genomic_DNA"/>
</dbReference>
<comment type="caution">
    <text evidence="1">The sequence shown here is derived from an EMBL/GenBank/DDBJ whole genome shotgun (WGS) entry which is preliminary data.</text>
</comment>
<dbReference type="AlphaFoldDB" id="A0A0F9I7W1"/>
<accession>A0A0F9I7W1</accession>
<gene>
    <name evidence="1" type="ORF">LCGC14_1613410</name>
</gene>
<protein>
    <submittedName>
        <fullName evidence="1">Uncharacterized protein</fullName>
    </submittedName>
</protein>
<sequence length="176" mass="20824">MAVQKDNKSIVLFSSFPTRTTTFLLPLLNKTKTQLRYDTYFVNSFIDDDSKHISLQYRFTGTQLYKEFEQLLMNDPLFITHKDYDPYHVIYVFRIPEEFEVDVEAFKEGKYSLFSNTLRQRIAKFYGNTDEAGTLQIIRKDENLRKNIELHLGMKLPDDTELASKPDLKVEIYNIK</sequence>
<proteinExistence type="predicted"/>
<organism evidence="1">
    <name type="scientific">marine sediment metagenome</name>
    <dbReference type="NCBI Taxonomy" id="412755"/>
    <lineage>
        <taxon>unclassified sequences</taxon>
        <taxon>metagenomes</taxon>
        <taxon>ecological metagenomes</taxon>
    </lineage>
</organism>